<evidence type="ECO:0000313" key="1">
    <source>
        <dbReference type="EMBL" id="QRD04492.1"/>
    </source>
</evidence>
<dbReference type="VEuPathDB" id="FungiDB:JI435_421370"/>
<keyword evidence="2" id="KW-1185">Reference proteome</keyword>
<protein>
    <submittedName>
        <fullName evidence="1">Uncharacterized protein</fullName>
    </submittedName>
</protein>
<reference evidence="2" key="1">
    <citation type="journal article" date="2021" name="BMC Genomics">
        <title>Chromosome-level genome assembly and manually-curated proteome of model necrotroph Parastagonospora nodorum Sn15 reveals a genome-wide trove of candidate effector homologs, and redundancy of virulence-related functions within an accessory chromosome.</title>
        <authorList>
            <person name="Bertazzoni S."/>
            <person name="Jones D.A.B."/>
            <person name="Phan H.T."/>
            <person name="Tan K.-C."/>
            <person name="Hane J.K."/>
        </authorList>
    </citation>
    <scope>NUCLEOTIDE SEQUENCE [LARGE SCALE GENOMIC DNA]</scope>
    <source>
        <strain evidence="2">SN15 / ATCC MYA-4574 / FGSC 10173)</strain>
    </source>
</reference>
<accession>A0A7U2I879</accession>
<sequence length="123" mass="13898">MFHSCSSVAKHPRPSCSCVRFGWSGYMYNSSEHRSLSSVMPMPCACPKRSRVPTIHVQKPKVEFLHVWLSSQAFVIKYSPFRYASIIITTQRCPPPSPQPNILLFRPLPLTPSNLFNTPLAPP</sequence>
<dbReference type="AlphaFoldDB" id="A0A7U2I879"/>
<dbReference type="EMBL" id="CP069039">
    <property type="protein sequence ID" value="QRD04492.1"/>
    <property type="molecule type" value="Genomic_DNA"/>
</dbReference>
<evidence type="ECO:0000313" key="2">
    <source>
        <dbReference type="Proteomes" id="UP000663193"/>
    </source>
</evidence>
<gene>
    <name evidence="1" type="ORF">JI435_421370</name>
</gene>
<name>A0A7U2I879_PHANO</name>
<dbReference type="Proteomes" id="UP000663193">
    <property type="component" value="Chromosome 17"/>
</dbReference>
<organism evidence="1 2">
    <name type="scientific">Phaeosphaeria nodorum (strain SN15 / ATCC MYA-4574 / FGSC 10173)</name>
    <name type="common">Glume blotch fungus</name>
    <name type="synonym">Parastagonospora nodorum</name>
    <dbReference type="NCBI Taxonomy" id="321614"/>
    <lineage>
        <taxon>Eukaryota</taxon>
        <taxon>Fungi</taxon>
        <taxon>Dikarya</taxon>
        <taxon>Ascomycota</taxon>
        <taxon>Pezizomycotina</taxon>
        <taxon>Dothideomycetes</taxon>
        <taxon>Pleosporomycetidae</taxon>
        <taxon>Pleosporales</taxon>
        <taxon>Pleosporineae</taxon>
        <taxon>Phaeosphaeriaceae</taxon>
        <taxon>Parastagonospora</taxon>
    </lineage>
</organism>
<proteinExistence type="predicted"/>